<organism evidence="6 7">
    <name type="scientific">Crocosphaera chwakensis CCY0110</name>
    <dbReference type="NCBI Taxonomy" id="391612"/>
    <lineage>
        <taxon>Bacteria</taxon>
        <taxon>Bacillati</taxon>
        <taxon>Cyanobacteriota</taxon>
        <taxon>Cyanophyceae</taxon>
        <taxon>Oscillatoriophycideae</taxon>
        <taxon>Chroococcales</taxon>
        <taxon>Aphanothecaceae</taxon>
        <taxon>Crocosphaera</taxon>
        <taxon>Crocosphaera chwakensis</taxon>
    </lineage>
</organism>
<proteinExistence type="predicted"/>
<dbReference type="Pfam" id="PF04357">
    <property type="entry name" value="TamB"/>
    <property type="match status" value="1"/>
</dbReference>
<protein>
    <recommendedName>
        <fullName evidence="5">Translocation and assembly module TamB C-terminal domain-containing protein</fullName>
    </recommendedName>
</protein>
<dbReference type="EMBL" id="AAXW01000022">
    <property type="protein sequence ID" value="EAZ90605.1"/>
    <property type="molecule type" value="Genomic_DNA"/>
</dbReference>
<keyword evidence="2" id="KW-0812">Transmembrane</keyword>
<feature type="domain" description="Translocation and assembly module TamB C-terminal" evidence="5">
    <location>
        <begin position="550"/>
        <end position="918"/>
    </location>
</feature>
<evidence type="ECO:0000313" key="7">
    <source>
        <dbReference type="Proteomes" id="UP000003781"/>
    </source>
</evidence>
<evidence type="ECO:0000256" key="4">
    <source>
        <dbReference type="ARBA" id="ARBA00023136"/>
    </source>
</evidence>
<dbReference type="RefSeq" id="WP_008276246.1">
    <property type="nucleotide sequence ID" value="NZ_AAXW01000022.1"/>
</dbReference>
<evidence type="ECO:0000256" key="1">
    <source>
        <dbReference type="ARBA" id="ARBA00004167"/>
    </source>
</evidence>
<dbReference type="InterPro" id="IPR007452">
    <property type="entry name" value="TamB_C"/>
</dbReference>
<sequence>MALINLNIGDVEFEPVISGNILKNEEKGLKLTLEGTNDQLHLQLDPQLNPLTLAVKQETIDLTANKKENQWKIAVNSFSLPIIQKIAQKQYKDNPLLFQPMTGKLSGQFILDSKNKTIAGQNVAILNPIVGTIQAKQVKGNFHYANQSLSLQNTKIFTHNSQYDLNGQFTQTSNGPEITANVNVNQGKLQDILETLQIFELEDLKRGLKPPKYAKAADLYENNSNFQTPLFKVETTKQSLGDRMETLNQITAWLGKKEEKKEDAQSLPDLDTLKGDFNGKIALNMTPKTGLKLNFDLIGQKWEWGQYQLTQFQARGNWNKGNLTLEPFNLQLKDSVIQFAGHIGQTTQQGNLKVVNIPLDTLSQWVNLPSVVTLGGQLNGQINLQGTRNNPQASGKVAINQPKINQTLLDSSQGQFTYEGGQFNFIASSILDRQSEPLTIEGSFPYVFPLTQVQPKSDRLSLKFQAKNEGLTLLNILSQGQVAWLGGTGSVQLNLSGKVDPKRGIPYELQADGLAQVKNGIIATKMLPQSPFKQIQGKIFFDLDTIAFDNFTGQFSGGQVAVTGSLPLLKLTENDPSLTIQLNNLALNLPQIYQGGVQGNLNIAGSILKPEIGGEVNLFNGQIFLGEKGKKPKSKNPLLASTRLNNLQLNLRDKITINRLPILTFSTTGNLALNGTLEKPEPEGLITLENGLVNLFASQLRLAGGKNNTAQFLPEKGFDPYLNIQLFASATETTQNTININPNSAEVPETFKANKNSLETVRIKASVEGFASNITKSIDLSSQPKRSQQQIITLLGGTFLNTLGTGETTLGLANLAGTAVLGPVQGAIGEALGLSEFRIFPTPLINQDDALDTSNIGVAAEAGLDLTEDFSLSIQTIVNSDRPPRLGLQYRINDSTTIRGSSNFSDDNRGSIQFEKRF</sequence>
<gene>
    <name evidence="6" type="ORF">CY0110_08021</name>
</gene>
<dbReference type="PANTHER" id="PTHR34457:SF3">
    <property type="entry name" value="PROTEIN TIC236, CHLOROPLASTIC"/>
    <property type="match status" value="1"/>
</dbReference>
<dbReference type="InterPro" id="IPR053022">
    <property type="entry name" value="Chloroplast_translocon_comp"/>
</dbReference>
<evidence type="ECO:0000256" key="2">
    <source>
        <dbReference type="ARBA" id="ARBA00022692"/>
    </source>
</evidence>
<evidence type="ECO:0000256" key="3">
    <source>
        <dbReference type="ARBA" id="ARBA00022989"/>
    </source>
</evidence>
<dbReference type="Proteomes" id="UP000003781">
    <property type="component" value="Unassembled WGS sequence"/>
</dbReference>
<dbReference type="AlphaFoldDB" id="A3IS89"/>
<comment type="subcellular location">
    <subcellularLocation>
        <location evidence="1">Membrane</location>
        <topology evidence="1">Single-pass membrane protein</topology>
    </subcellularLocation>
</comment>
<keyword evidence="4" id="KW-0472">Membrane</keyword>
<dbReference type="GO" id="GO:0009306">
    <property type="term" value="P:protein secretion"/>
    <property type="evidence" value="ECO:0007669"/>
    <property type="project" value="InterPro"/>
</dbReference>
<evidence type="ECO:0000313" key="6">
    <source>
        <dbReference type="EMBL" id="EAZ90605.1"/>
    </source>
</evidence>
<keyword evidence="7" id="KW-1185">Reference proteome</keyword>
<reference evidence="6 7" key="1">
    <citation type="submission" date="2007-03" db="EMBL/GenBank/DDBJ databases">
        <authorList>
            <person name="Stal L."/>
            <person name="Ferriera S."/>
            <person name="Johnson J."/>
            <person name="Kravitz S."/>
            <person name="Beeson K."/>
            <person name="Sutton G."/>
            <person name="Rogers Y.-H."/>
            <person name="Friedman R."/>
            <person name="Frazier M."/>
            <person name="Venter J.C."/>
        </authorList>
    </citation>
    <scope>NUCLEOTIDE SEQUENCE [LARGE SCALE GENOMIC DNA]</scope>
    <source>
        <strain evidence="6 7">CCY0110</strain>
    </source>
</reference>
<dbReference type="PANTHER" id="PTHR34457">
    <property type="entry name" value="EMBRYO DEFECTIVE 2410"/>
    <property type="match status" value="1"/>
</dbReference>
<keyword evidence="3" id="KW-1133">Transmembrane helix</keyword>
<accession>A3IS89</accession>
<name>A3IS89_9CHRO</name>
<dbReference type="GO" id="GO:0005886">
    <property type="term" value="C:plasma membrane"/>
    <property type="evidence" value="ECO:0007669"/>
    <property type="project" value="InterPro"/>
</dbReference>
<comment type="caution">
    <text evidence="6">The sequence shown here is derived from an EMBL/GenBank/DDBJ whole genome shotgun (WGS) entry which is preliminary data.</text>
</comment>
<evidence type="ECO:0000259" key="5">
    <source>
        <dbReference type="Pfam" id="PF04357"/>
    </source>
</evidence>
<dbReference type="eggNOG" id="COG2911">
    <property type="taxonomic scope" value="Bacteria"/>
</dbReference>